<accession>A0A562JEX2</accession>
<keyword evidence="1" id="KW-0812">Transmembrane</keyword>
<feature type="transmembrane region" description="Helical" evidence="1">
    <location>
        <begin position="38"/>
        <end position="60"/>
    </location>
</feature>
<dbReference type="RefSeq" id="WP_145081886.1">
    <property type="nucleotide sequence ID" value="NZ_DAMBUX010000019.1"/>
</dbReference>
<feature type="transmembrane region" description="Helical" evidence="1">
    <location>
        <begin position="147"/>
        <end position="169"/>
    </location>
</feature>
<keyword evidence="1" id="KW-0472">Membrane</keyword>
<evidence type="ECO:0000313" key="2">
    <source>
        <dbReference type="EMBL" id="TWH81708.1"/>
    </source>
</evidence>
<gene>
    <name evidence="2" type="ORF">LY60_01463</name>
</gene>
<evidence type="ECO:0000313" key="3">
    <source>
        <dbReference type="Proteomes" id="UP000315343"/>
    </source>
</evidence>
<name>A0A562JEX2_9FIRM</name>
<reference evidence="2 3" key="1">
    <citation type="submission" date="2019-07" db="EMBL/GenBank/DDBJ databases">
        <title>Genomic Encyclopedia of Type Strains, Phase I: the one thousand microbial genomes (KMG-I) project.</title>
        <authorList>
            <person name="Kyrpides N."/>
        </authorList>
    </citation>
    <scope>NUCLEOTIDE SEQUENCE [LARGE SCALE GENOMIC DNA]</scope>
    <source>
        <strain evidence="2 3">DSM 13558</strain>
    </source>
</reference>
<keyword evidence="1" id="KW-1133">Transmembrane helix</keyword>
<evidence type="ECO:0000256" key="1">
    <source>
        <dbReference type="SAM" id="Phobius"/>
    </source>
</evidence>
<comment type="caution">
    <text evidence="2">The sequence shown here is derived from an EMBL/GenBank/DDBJ whole genome shotgun (WGS) entry which is preliminary data.</text>
</comment>
<sequence length="181" mass="20505">MKKILTMLIVFVYFVPMSLILSFYLISTQNLQGSSTLAALSMPFVFMLVVCGIVIINIVGSMRSVVQQQCLSFRTVMVFKLWLIPFYIVNFACWVLASAVFHIAIIVWPIIPLITAYTYFSMLGTSAHIIAKLTVLRRSKKITAKQFAIHCILQIVFAADVIDSIYLAIKQKKFEPTLELQ</sequence>
<dbReference type="Pfam" id="PF20357">
    <property type="entry name" value="DUF6652"/>
    <property type="match status" value="1"/>
</dbReference>
<organism evidence="2 3">
    <name type="scientific">Sedimentibacter saalensis</name>
    <dbReference type="NCBI Taxonomy" id="130788"/>
    <lineage>
        <taxon>Bacteria</taxon>
        <taxon>Bacillati</taxon>
        <taxon>Bacillota</taxon>
        <taxon>Tissierellia</taxon>
        <taxon>Sedimentibacter</taxon>
    </lineage>
</organism>
<keyword evidence="3" id="KW-1185">Reference proteome</keyword>
<dbReference type="AlphaFoldDB" id="A0A562JEX2"/>
<dbReference type="InterPro" id="IPR046594">
    <property type="entry name" value="DUF6652"/>
</dbReference>
<feature type="transmembrane region" description="Helical" evidence="1">
    <location>
        <begin position="7"/>
        <end position="26"/>
    </location>
</feature>
<protein>
    <submittedName>
        <fullName evidence="2">Uncharacterized protein</fullName>
    </submittedName>
</protein>
<dbReference type="Proteomes" id="UP000315343">
    <property type="component" value="Unassembled WGS sequence"/>
</dbReference>
<dbReference type="EMBL" id="VLKH01000003">
    <property type="protein sequence ID" value="TWH81708.1"/>
    <property type="molecule type" value="Genomic_DNA"/>
</dbReference>
<feature type="transmembrane region" description="Helical" evidence="1">
    <location>
        <begin position="81"/>
        <end position="111"/>
    </location>
</feature>
<proteinExistence type="predicted"/>